<dbReference type="EMBL" id="CP039852">
    <property type="protein sequence ID" value="QCZ93020.1"/>
    <property type="molecule type" value="Genomic_DNA"/>
</dbReference>
<keyword evidence="14" id="KW-1185">Reference proteome</keyword>
<dbReference type="InterPro" id="IPR001179">
    <property type="entry name" value="PPIase_FKBP_dom"/>
</dbReference>
<evidence type="ECO:0000256" key="4">
    <source>
        <dbReference type="ARBA" id="ARBA00022490"/>
    </source>
</evidence>
<evidence type="ECO:0000256" key="7">
    <source>
        <dbReference type="ARBA" id="ARBA00023235"/>
    </source>
</evidence>
<dbReference type="KEGG" id="salk:FBQ74_05740"/>
<feature type="domain" description="PPIase FKBP-type" evidence="12">
    <location>
        <begin position="6"/>
        <end position="91"/>
    </location>
</feature>
<keyword evidence="4" id="KW-0963">Cytoplasm</keyword>
<dbReference type="PANTHER" id="PTHR47861">
    <property type="entry name" value="FKBP-TYPE PEPTIDYL-PROLYL CIS-TRANS ISOMERASE SLYD"/>
    <property type="match status" value="1"/>
</dbReference>
<dbReference type="EC" id="5.2.1.8" evidence="10"/>
<keyword evidence="5 9" id="KW-0697">Rotamase</keyword>
<comment type="similarity">
    <text evidence="3 10">Belongs to the FKBP-type PPIase family.</text>
</comment>
<feature type="compositionally biased region" description="Basic and acidic residues" evidence="11">
    <location>
        <begin position="141"/>
        <end position="150"/>
    </location>
</feature>
<sequence>MTITPESVVSIHYTVSAEDGTQLDSSEGKQPLTVMLGKRFLIEGLEDALQNKEQGEKFEVDIAPEQAYGQRMDELVQQVPKDMFDGMDVEVGMSFRATTEQGEQSVMIIDVAEDHVVVDGNHPLAGVPLKFEVEVVEVREPTQEEIEHGHAHGPGSGNDH</sequence>
<comment type="subcellular location">
    <subcellularLocation>
        <location evidence="2">Cytoplasm</location>
    </subcellularLocation>
</comment>
<reference evidence="13 14" key="1">
    <citation type="submission" date="2019-04" db="EMBL/GenBank/DDBJ databases">
        <title>Salinimonas iocasae sp. nov., a halophilic bacterium isolated from the outer tube casing of tubeworms in Okinawa Trough.</title>
        <authorList>
            <person name="Zhang H."/>
            <person name="Wang H."/>
            <person name="Li C."/>
        </authorList>
    </citation>
    <scope>NUCLEOTIDE SEQUENCE [LARGE SCALE GENOMIC DNA]</scope>
    <source>
        <strain evidence="13 14">KX18D6</strain>
    </source>
</reference>
<dbReference type="GO" id="GO:0005737">
    <property type="term" value="C:cytoplasm"/>
    <property type="evidence" value="ECO:0007669"/>
    <property type="project" value="UniProtKB-SubCell"/>
</dbReference>
<evidence type="ECO:0000256" key="1">
    <source>
        <dbReference type="ARBA" id="ARBA00000971"/>
    </source>
</evidence>
<dbReference type="SUPFAM" id="SSF54534">
    <property type="entry name" value="FKBP-like"/>
    <property type="match status" value="1"/>
</dbReference>
<keyword evidence="6" id="KW-0143">Chaperone</keyword>
<protein>
    <recommendedName>
        <fullName evidence="10">Peptidyl-prolyl cis-trans isomerase</fullName>
        <ecNumber evidence="10">5.2.1.8</ecNumber>
    </recommendedName>
</protein>
<gene>
    <name evidence="13" type="ORF">FBQ74_05740</name>
</gene>
<comment type="function">
    <text evidence="8">Also involved in hydrogenase metallocenter assembly, probably by participating in the nickel insertion step. This function in hydrogenase biosynthesis requires chaperone activity and the presence of the metal-binding domain, but not PPIase activity.</text>
</comment>
<dbReference type="OrthoDB" id="9808891at2"/>
<evidence type="ECO:0000256" key="5">
    <source>
        <dbReference type="ARBA" id="ARBA00023110"/>
    </source>
</evidence>
<organism evidence="13 14">
    <name type="scientific">Salinimonas iocasae</name>
    <dbReference type="NCBI Taxonomy" id="2572577"/>
    <lineage>
        <taxon>Bacteria</taxon>
        <taxon>Pseudomonadati</taxon>
        <taxon>Pseudomonadota</taxon>
        <taxon>Gammaproteobacteria</taxon>
        <taxon>Alteromonadales</taxon>
        <taxon>Alteromonadaceae</taxon>
        <taxon>Alteromonas/Salinimonas group</taxon>
        <taxon>Salinimonas</taxon>
    </lineage>
</organism>
<evidence type="ECO:0000313" key="13">
    <source>
        <dbReference type="EMBL" id="QCZ93020.1"/>
    </source>
</evidence>
<feature type="region of interest" description="Disordered" evidence="11">
    <location>
        <begin position="141"/>
        <end position="160"/>
    </location>
</feature>
<proteinExistence type="inferred from homology"/>
<evidence type="ECO:0000256" key="9">
    <source>
        <dbReference type="PROSITE-ProRule" id="PRU00277"/>
    </source>
</evidence>
<evidence type="ECO:0000256" key="3">
    <source>
        <dbReference type="ARBA" id="ARBA00006577"/>
    </source>
</evidence>
<evidence type="ECO:0000313" key="14">
    <source>
        <dbReference type="Proteomes" id="UP000304912"/>
    </source>
</evidence>
<evidence type="ECO:0000259" key="12">
    <source>
        <dbReference type="PROSITE" id="PS50059"/>
    </source>
</evidence>
<evidence type="ECO:0000256" key="11">
    <source>
        <dbReference type="SAM" id="MobiDB-lite"/>
    </source>
</evidence>
<evidence type="ECO:0000256" key="10">
    <source>
        <dbReference type="RuleBase" id="RU003915"/>
    </source>
</evidence>
<comment type="catalytic activity">
    <reaction evidence="1 9 10">
        <text>[protein]-peptidylproline (omega=180) = [protein]-peptidylproline (omega=0)</text>
        <dbReference type="Rhea" id="RHEA:16237"/>
        <dbReference type="Rhea" id="RHEA-COMP:10747"/>
        <dbReference type="Rhea" id="RHEA-COMP:10748"/>
        <dbReference type="ChEBI" id="CHEBI:83833"/>
        <dbReference type="ChEBI" id="CHEBI:83834"/>
        <dbReference type="EC" id="5.2.1.8"/>
    </reaction>
</comment>
<dbReference type="Gene3D" id="3.10.50.40">
    <property type="match status" value="1"/>
</dbReference>
<keyword evidence="7 9" id="KW-0413">Isomerase</keyword>
<dbReference type="GO" id="GO:0003755">
    <property type="term" value="F:peptidyl-prolyl cis-trans isomerase activity"/>
    <property type="evidence" value="ECO:0007669"/>
    <property type="project" value="UniProtKB-UniRule"/>
</dbReference>
<evidence type="ECO:0000256" key="6">
    <source>
        <dbReference type="ARBA" id="ARBA00023186"/>
    </source>
</evidence>
<dbReference type="Pfam" id="PF00254">
    <property type="entry name" value="FKBP_C"/>
    <property type="match status" value="1"/>
</dbReference>
<evidence type="ECO:0000256" key="8">
    <source>
        <dbReference type="ARBA" id="ARBA00037071"/>
    </source>
</evidence>
<name>A0A5B7YBX6_9ALTE</name>
<accession>A0A5B7YBX6</accession>
<evidence type="ECO:0000256" key="2">
    <source>
        <dbReference type="ARBA" id="ARBA00004496"/>
    </source>
</evidence>
<dbReference type="PANTHER" id="PTHR47861:SF3">
    <property type="entry name" value="FKBP-TYPE PEPTIDYL-PROLYL CIS-TRANS ISOMERASE SLYD"/>
    <property type="match status" value="1"/>
</dbReference>
<dbReference type="Proteomes" id="UP000304912">
    <property type="component" value="Chromosome"/>
</dbReference>
<dbReference type="AlphaFoldDB" id="A0A5B7YBX6"/>
<dbReference type="RefSeq" id="WP_139755767.1">
    <property type="nucleotide sequence ID" value="NZ_CP039852.1"/>
</dbReference>
<dbReference type="PROSITE" id="PS50059">
    <property type="entry name" value="FKBP_PPIASE"/>
    <property type="match status" value="1"/>
</dbReference>
<dbReference type="GO" id="GO:0042026">
    <property type="term" value="P:protein refolding"/>
    <property type="evidence" value="ECO:0007669"/>
    <property type="project" value="UniProtKB-ARBA"/>
</dbReference>
<dbReference type="InterPro" id="IPR046357">
    <property type="entry name" value="PPIase_dom_sf"/>
</dbReference>